<evidence type="ECO:0000256" key="2">
    <source>
        <dbReference type="ARBA" id="ARBA00022630"/>
    </source>
</evidence>
<evidence type="ECO:0008006" key="7">
    <source>
        <dbReference type="Google" id="ProtNLM"/>
    </source>
</evidence>
<dbReference type="SUPFAM" id="SSF51905">
    <property type="entry name" value="FAD/NAD(P)-binding domain"/>
    <property type="match status" value="1"/>
</dbReference>
<sequence>MLKHWYTNTTNITKPVSPCQRPQNKPPVKKYDAIVVGAGPGGSSAAYFMAKQGMEVLLLERGPFPGAKNCGGSSVLPSMPINYFRTFGKNLIMSALLTINLTGL</sequence>
<evidence type="ECO:0000256" key="4">
    <source>
        <dbReference type="ARBA" id="ARBA00023002"/>
    </source>
</evidence>
<reference evidence="6" key="1">
    <citation type="submission" date="2019-08" db="EMBL/GenBank/DDBJ databases">
        <authorList>
            <person name="Kucharzyk K."/>
            <person name="Murdoch R.W."/>
            <person name="Higgins S."/>
            <person name="Loffler F."/>
        </authorList>
    </citation>
    <scope>NUCLEOTIDE SEQUENCE</scope>
</reference>
<name>A0A645JLV2_9ZZZZ</name>
<comment type="caution">
    <text evidence="6">The sequence shown here is derived from an EMBL/GenBank/DDBJ whole genome shotgun (WGS) entry which is preliminary data.</text>
</comment>
<feature type="region of interest" description="Disordered" evidence="5">
    <location>
        <begin position="1"/>
        <end position="26"/>
    </location>
</feature>
<dbReference type="Gene3D" id="3.50.50.60">
    <property type="entry name" value="FAD/NAD(P)-binding domain"/>
    <property type="match status" value="1"/>
</dbReference>
<dbReference type="PANTHER" id="PTHR43624">
    <property type="entry name" value="ELECTRON TRANSFER FLAVOPROTEIN-QUINONE OXIDOREDUCTASE YDIS-RELATED"/>
    <property type="match status" value="1"/>
</dbReference>
<dbReference type="InterPro" id="IPR039651">
    <property type="entry name" value="FixC-like"/>
</dbReference>
<comment type="cofactor">
    <cofactor evidence="1">
        <name>FAD</name>
        <dbReference type="ChEBI" id="CHEBI:57692"/>
    </cofactor>
</comment>
<evidence type="ECO:0000256" key="3">
    <source>
        <dbReference type="ARBA" id="ARBA00022827"/>
    </source>
</evidence>
<proteinExistence type="predicted"/>
<keyword evidence="3" id="KW-0274">FAD</keyword>
<keyword evidence="2" id="KW-0285">Flavoprotein</keyword>
<gene>
    <name evidence="6" type="ORF">SDC9_212033</name>
</gene>
<feature type="compositionally biased region" description="Polar residues" evidence="5">
    <location>
        <begin position="1"/>
        <end position="14"/>
    </location>
</feature>
<accession>A0A645JLV2</accession>
<evidence type="ECO:0000313" key="6">
    <source>
        <dbReference type="EMBL" id="MPN64262.1"/>
    </source>
</evidence>
<evidence type="ECO:0000256" key="1">
    <source>
        <dbReference type="ARBA" id="ARBA00001974"/>
    </source>
</evidence>
<dbReference type="PANTHER" id="PTHR43624:SF2">
    <property type="entry name" value="ELECTRON TRANSFER FLAVOPROTEIN-QUINONE OXIDOREDUCTASE YDIS-RELATED"/>
    <property type="match status" value="1"/>
</dbReference>
<dbReference type="InterPro" id="IPR036188">
    <property type="entry name" value="FAD/NAD-bd_sf"/>
</dbReference>
<dbReference type="AlphaFoldDB" id="A0A645JLV2"/>
<evidence type="ECO:0000256" key="5">
    <source>
        <dbReference type="SAM" id="MobiDB-lite"/>
    </source>
</evidence>
<keyword evidence="4" id="KW-0560">Oxidoreductase</keyword>
<dbReference type="Pfam" id="PF13450">
    <property type="entry name" value="NAD_binding_8"/>
    <property type="match status" value="1"/>
</dbReference>
<dbReference type="EMBL" id="VSSQ01144883">
    <property type="protein sequence ID" value="MPN64262.1"/>
    <property type="molecule type" value="Genomic_DNA"/>
</dbReference>
<organism evidence="6">
    <name type="scientific">bioreactor metagenome</name>
    <dbReference type="NCBI Taxonomy" id="1076179"/>
    <lineage>
        <taxon>unclassified sequences</taxon>
        <taxon>metagenomes</taxon>
        <taxon>ecological metagenomes</taxon>
    </lineage>
</organism>
<dbReference type="GO" id="GO:0016491">
    <property type="term" value="F:oxidoreductase activity"/>
    <property type="evidence" value="ECO:0007669"/>
    <property type="project" value="UniProtKB-KW"/>
</dbReference>
<protein>
    <recommendedName>
        <fullName evidence="7">Thiazole biosynthetic enzyme</fullName>
    </recommendedName>
</protein>